<dbReference type="EMBL" id="FOBO01000001">
    <property type="protein sequence ID" value="SEL98445.1"/>
    <property type="molecule type" value="Genomic_DNA"/>
</dbReference>
<dbReference type="RefSeq" id="WP_074784429.1">
    <property type="nucleotide sequence ID" value="NZ_FOBO01000001.1"/>
</dbReference>
<evidence type="ECO:0000313" key="1">
    <source>
        <dbReference type="EMBL" id="SEL98445.1"/>
    </source>
</evidence>
<dbReference type="PANTHER" id="PTHR43174">
    <property type="entry name" value="UDP-N-ACETYLGLUCOSAMINE 2-EPIMERASE"/>
    <property type="match status" value="1"/>
</dbReference>
<reference evidence="1 2" key="1">
    <citation type="submission" date="2016-10" db="EMBL/GenBank/DDBJ databases">
        <authorList>
            <person name="de Groot N.N."/>
        </authorList>
    </citation>
    <scope>NUCLEOTIDE SEQUENCE [LARGE SCALE GENOMIC DNA]</scope>
    <source>
        <strain evidence="1 2">DSM 11457</strain>
    </source>
</reference>
<proteinExistence type="predicted"/>
<gene>
    <name evidence="1" type="ORF">SAMN04488077_101207</name>
</gene>
<accession>A0A1H7UNW7</accession>
<dbReference type="PANTHER" id="PTHR43174:SF2">
    <property type="entry name" value="UDP-N-ACETYLGLUCOSAMINE 2-EPIMERASE"/>
    <property type="match status" value="1"/>
</dbReference>
<sequence>MIKVISVFGTRPEAIKMAPVVTALAAGPDIEAQVVVTAQHREVLHPLTYIHPDNCDTTKTR</sequence>
<dbReference type="SUPFAM" id="SSF53756">
    <property type="entry name" value="UDP-Glycosyltransferase/glycogen phosphorylase"/>
    <property type="match status" value="1"/>
</dbReference>
<evidence type="ECO:0000313" key="2">
    <source>
        <dbReference type="Proteomes" id="UP000182160"/>
    </source>
</evidence>
<name>A0A1H7UNW7_9RHOB</name>
<protein>
    <submittedName>
        <fullName evidence="1">UDP-N-acetylglucosamine 2-epimerase (Non-hydrolysing)</fullName>
    </submittedName>
</protein>
<dbReference type="AlphaFoldDB" id="A0A1H7UNW7"/>
<dbReference type="Proteomes" id="UP000182160">
    <property type="component" value="Unassembled WGS sequence"/>
</dbReference>
<organism evidence="1 2">
    <name type="scientific">Roseovarius tolerans</name>
    <dbReference type="NCBI Taxonomy" id="74031"/>
    <lineage>
        <taxon>Bacteria</taxon>
        <taxon>Pseudomonadati</taxon>
        <taxon>Pseudomonadota</taxon>
        <taxon>Alphaproteobacteria</taxon>
        <taxon>Rhodobacterales</taxon>
        <taxon>Roseobacteraceae</taxon>
        <taxon>Roseovarius</taxon>
    </lineage>
</organism>
<dbReference type="InterPro" id="IPR029767">
    <property type="entry name" value="WecB-like"/>
</dbReference>
<dbReference type="Gene3D" id="3.40.50.2000">
    <property type="entry name" value="Glycogen Phosphorylase B"/>
    <property type="match status" value="1"/>
</dbReference>